<dbReference type="EMBL" id="BLLF01001251">
    <property type="protein sequence ID" value="GFH18129.1"/>
    <property type="molecule type" value="Genomic_DNA"/>
</dbReference>
<reference evidence="2 3" key="1">
    <citation type="submission" date="2020-02" db="EMBL/GenBank/DDBJ databases">
        <title>Draft genome sequence of Haematococcus lacustris strain NIES-144.</title>
        <authorList>
            <person name="Morimoto D."/>
            <person name="Nakagawa S."/>
            <person name="Yoshida T."/>
            <person name="Sawayama S."/>
        </authorList>
    </citation>
    <scope>NUCLEOTIDE SEQUENCE [LARGE SCALE GENOMIC DNA]</scope>
    <source>
        <strain evidence="2 3">NIES-144</strain>
    </source>
</reference>
<name>A0A699ZFI5_HAELA</name>
<dbReference type="AlphaFoldDB" id="A0A699ZFI5"/>
<organism evidence="2 3">
    <name type="scientific">Haematococcus lacustris</name>
    <name type="common">Green alga</name>
    <name type="synonym">Haematococcus pluvialis</name>
    <dbReference type="NCBI Taxonomy" id="44745"/>
    <lineage>
        <taxon>Eukaryota</taxon>
        <taxon>Viridiplantae</taxon>
        <taxon>Chlorophyta</taxon>
        <taxon>core chlorophytes</taxon>
        <taxon>Chlorophyceae</taxon>
        <taxon>CS clade</taxon>
        <taxon>Chlamydomonadales</taxon>
        <taxon>Haematococcaceae</taxon>
        <taxon>Haematococcus</taxon>
    </lineage>
</organism>
<evidence type="ECO:0000313" key="3">
    <source>
        <dbReference type="Proteomes" id="UP000485058"/>
    </source>
</evidence>
<keyword evidence="3" id="KW-1185">Reference proteome</keyword>
<dbReference type="Proteomes" id="UP000485058">
    <property type="component" value="Unassembled WGS sequence"/>
</dbReference>
<protein>
    <submittedName>
        <fullName evidence="2">Uncharacterized protein</fullName>
    </submittedName>
</protein>
<feature type="region of interest" description="Disordered" evidence="1">
    <location>
        <begin position="60"/>
        <end position="91"/>
    </location>
</feature>
<feature type="compositionally biased region" description="Polar residues" evidence="1">
    <location>
        <begin position="73"/>
        <end position="82"/>
    </location>
</feature>
<evidence type="ECO:0000313" key="2">
    <source>
        <dbReference type="EMBL" id="GFH18129.1"/>
    </source>
</evidence>
<accession>A0A699ZFI5</accession>
<sequence length="129" mass="13297">MHLAPLPGPQQYQGLPGGRLQCLGGQQQLQGGAELVVAAAAAADEEVWDWQLRFAGKEGAGQQPGLVGEAAATGSTTPSLSGPDQLPASPCGPLLDKEARAALQVKQYSDRIIAACKLRPRVMQVAVGS</sequence>
<comment type="caution">
    <text evidence="2">The sequence shown here is derived from an EMBL/GenBank/DDBJ whole genome shotgun (WGS) entry which is preliminary data.</text>
</comment>
<gene>
    <name evidence="2" type="ORF">HaLaN_14875</name>
</gene>
<proteinExistence type="predicted"/>
<evidence type="ECO:0000256" key="1">
    <source>
        <dbReference type="SAM" id="MobiDB-lite"/>
    </source>
</evidence>